<reference evidence="11" key="1">
    <citation type="journal article" date="2020" name="mSystems">
        <title>Genome- and Community-Level Interaction Insights into Carbon Utilization and Element Cycling Functions of Hydrothermarchaeota in Hydrothermal Sediment.</title>
        <authorList>
            <person name="Zhou Z."/>
            <person name="Liu Y."/>
            <person name="Xu W."/>
            <person name="Pan J."/>
            <person name="Luo Z.H."/>
            <person name="Li M."/>
        </authorList>
    </citation>
    <scope>NUCLEOTIDE SEQUENCE [LARGE SCALE GENOMIC DNA]</scope>
    <source>
        <strain evidence="11">SpSt-697</strain>
    </source>
</reference>
<feature type="binding site" evidence="9">
    <location>
        <position position="66"/>
    </location>
    <ligand>
        <name>ATP</name>
        <dbReference type="ChEBI" id="CHEBI:30616"/>
    </ligand>
</feature>
<keyword evidence="1 9" id="KW-0963">Cytoplasm</keyword>
<feature type="binding site" evidence="9">
    <location>
        <position position="316"/>
    </location>
    <ligand>
        <name>DNA</name>
        <dbReference type="ChEBI" id="CHEBI:16991"/>
    </ligand>
</feature>
<dbReference type="Gene3D" id="3.40.50.300">
    <property type="entry name" value="P-loop containing nucleotide triphosphate hydrolases"/>
    <property type="match status" value="1"/>
</dbReference>
<dbReference type="GO" id="GO:0048476">
    <property type="term" value="C:Holliday junction resolvase complex"/>
    <property type="evidence" value="ECO:0007669"/>
    <property type="project" value="UniProtKB-UniRule"/>
</dbReference>
<proteinExistence type="inferred from homology"/>
<dbReference type="HAMAP" id="MF_00016">
    <property type="entry name" value="DNA_HJ_migration_RuvB"/>
    <property type="match status" value="1"/>
</dbReference>
<evidence type="ECO:0000256" key="9">
    <source>
        <dbReference type="HAMAP-Rule" id="MF_00016"/>
    </source>
</evidence>
<dbReference type="SUPFAM" id="SSF46785">
    <property type="entry name" value="Winged helix' DNA-binding domain"/>
    <property type="match status" value="1"/>
</dbReference>
<keyword evidence="2 9" id="KW-0547">Nucleotide-binding</keyword>
<dbReference type="PANTHER" id="PTHR42848">
    <property type="match status" value="1"/>
</dbReference>
<comment type="domain">
    <text evidence="9">Has 3 domains, the large (RuvB-L) and small ATPase (RuvB-S) domains and the C-terminal head (RuvB-H) domain. The head domain binds DNA, while the ATPase domains jointly bind ATP, ADP or are empty depending on the state of the subunit in the translocation cycle. During a single DNA translocation step the structure of each domain remains the same, but their relative positions change.</text>
</comment>
<evidence type="ECO:0000313" key="11">
    <source>
        <dbReference type="EMBL" id="HGK63727.1"/>
    </source>
</evidence>
<dbReference type="GO" id="GO:0005524">
    <property type="term" value="F:ATP binding"/>
    <property type="evidence" value="ECO:0007669"/>
    <property type="project" value="UniProtKB-UniRule"/>
</dbReference>
<dbReference type="NCBIfam" id="NF000868">
    <property type="entry name" value="PRK00080.1"/>
    <property type="match status" value="1"/>
</dbReference>
<evidence type="ECO:0000259" key="10">
    <source>
        <dbReference type="SMART" id="SM00382"/>
    </source>
</evidence>
<keyword evidence="8 9" id="KW-0234">DNA repair</keyword>
<keyword evidence="5 9" id="KW-0067">ATP-binding</keyword>
<feature type="binding site" evidence="9">
    <location>
        <position position="182"/>
    </location>
    <ligand>
        <name>ATP</name>
        <dbReference type="ChEBI" id="CHEBI:30616"/>
    </ligand>
</feature>
<dbReference type="EMBL" id="DTDR01000101">
    <property type="protein sequence ID" value="HGK63727.1"/>
    <property type="molecule type" value="Genomic_DNA"/>
</dbReference>
<dbReference type="Gene3D" id="1.10.10.10">
    <property type="entry name" value="Winged helix-like DNA-binding domain superfamily/Winged helix DNA-binding domain"/>
    <property type="match status" value="1"/>
</dbReference>
<protein>
    <recommendedName>
        <fullName evidence="9">Holliday junction branch migration complex subunit RuvB</fullName>
        <ecNumber evidence="9">3.6.4.-</ecNumber>
    </recommendedName>
</protein>
<accession>A0A7V3ZV24</accession>
<dbReference type="InterPro" id="IPR008824">
    <property type="entry name" value="RuvB-like_N"/>
</dbReference>
<feature type="domain" description="AAA+ ATPase" evidence="10">
    <location>
        <begin position="52"/>
        <end position="183"/>
    </location>
</feature>
<evidence type="ECO:0000256" key="7">
    <source>
        <dbReference type="ARBA" id="ARBA00023172"/>
    </source>
</evidence>
<dbReference type="InterPro" id="IPR004605">
    <property type="entry name" value="DNA_helicase_Holl-junc_RuvB"/>
</dbReference>
<dbReference type="GO" id="GO:0009378">
    <property type="term" value="F:four-way junction helicase activity"/>
    <property type="evidence" value="ECO:0007669"/>
    <property type="project" value="InterPro"/>
</dbReference>
<dbReference type="InterPro" id="IPR027417">
    <property type="entry name" value="P-loop_NTPase"/>
</dbReference>
<keyword evidence="3 9" id="KW-0227">DNA damage</keyword>
<evidence type="ECO:0000256" key="6">
    <source>
        <dbReference type="ARBA" id="ARBA00023125"/>
    </source>
</evidence>
<feature type="binding site" evidence="9">
    <location>
        <position position="21"/>
    </location>
    <ligand>
        <name>ATP</name>
        <dbReference type="ChEBI" id="CHEBI:30616"/>
    </ligand>
</feature>
<comment type="subcellular location">
    <subcellularLocation>
        <location evidence="9">Cytoplasm</location>
    </subcellularLocation>
</comment>
<dbReference type="Pfam" id="PF05496">
    <property type="entry name" value="RuvB_N"/>
    <property type="match status" value="1"/>
</dbReference>
<comment type="subunit">
    <text evidence="9">Homohexamer. Forms an RuvA(8)-RuvB(12)-Holliday junction (HJ) complex. HJ DNA is sandwiched between 2 RuvA tetramers; dsDNA enters through RuvA and exits via RuvB. An RuvB hexamer assembles on each DNA strand where it exits the tetramer. Each RuvB hexamer is contacted by two RuvA subunits (via domain III) on 2 adjacent RuvB subunits; this complex drives branch migration. In the full resolvosome a probable DNA-RuvA(4)-RuvB(12)-RuvC(2) complex forms which resolves the HJ.</text>
</comment>
<feature type="region of interest" description="Small ATPAse domain (RuvB-S)" evidence="9">
    <location>
        <begin position="183"/>
        <end position="253"/>
    </location>
</feature>
<dbReference type="InterPro" id="IPR003593">
    <property type="entry name" value="AAA+_ATPase"/>
</dbReference>
<dbReference type="GO" id="GO:0016787">
    <property type="term" value="F:hydrolase activity"/>
    <property type="evidence" value="ECO:0007669"/>
    <property type="project" value="UniProtKB-KW"/>
</dbReference>
<gene>
    <name evidence="9 11" type="primary">ruvB</name>
    <name evidence="11" type="ORF">ENU74_03955</name>
</gene>
<dbReference type="GO" id="GO:0006310">
    <property type="term" value="P:DNA recombination"/>
    <property type="evidence" value="ECO:0007669"/>
    <property type="project" value="UniProtKB-UniRule"/>
</dbReference>
<evidence type="ECO:0000256" key="8">
    <source>
        <dbReference type="ARBA" id="ARBA00023204"/>
    </source>
</evidence>
<dbReference type="Pfam" id="PF17864">
    <property type="entry name" value="AAA_lid_4"/>
    <property type="match status" value="1"/>
</dbReference>
<evidence type="ECO:0000256" key="2">
    <source>
        <dbReference type="ARBA" id="ARBA00022741"/>
    </source>
</evidence>
<name>A0A7V3ZV24_UNCW3</name>
<dbReference type="SMART" id="SM00382">
    <property type="entry name" value="AAA"/>
    <property type="match status" value="1"/>
</dbReference>
<dbReference type="SUPFAM" id="SSF52540">
    <property type="entry name" value="P-loop containing nucleoside triphosphate hydrolases"/>
    <property type="match status" value="1"/>
</dbReference>
<keyword evidence="4 9" id="KW-0378">Hydrolase</keyword>
<dbReference type="GO" id="GO:0005737">
    <property type="term" value="C:cytoplasm"/>
    <property type="evidence" value="ECO:0007669"/>
    <property type="project" value="UniProtKB-SubCell"/>
</dbReference>
<feature type="binding site" evidence="9">
    <location>
        <position position="172"/>
    </location>
    <ligand>
        <name>ATP</name>
        <dbReference type="ChEBI" id="CHEBI:30616"/>
    </ligand>
</feature>
<sequence>MKEKLIVPEKLFGEEVYENILRPQTLEDFIGQKKLKENLKIFIEAAKQRKEPLEHVLLFGPSGLGKTTLAFIIAKEMGVKIKTTSGPILERPADLVGILTNLEERDVLFIDEIHRINHIVEEYLYPALEEFSLDIVIDKGPGARSHRIKLANFTLIGATTRSGLLTAPLRSRFGIVFHLDYYPPEDLKMIVLRSARLLKIDIDEEAAVEIAQRARGTPRIANRLLRRVRDFAQVKKRKKIDKEITEYALAQLGIDKFGFDEMDKKILFTLIEKFHGGPVGLQSLAVAIGEDPETIAEIYEPFLIKQGFIKRTARGREATTLAFKYFKKTNQFTQPTFGF</sequence>
<feature type="binding site" evidence="9">
    <location>
        <position position="22"/>
    </location>
    <ligand>
        <name>ATP</name>
        <dbReference type="ChEBI" id="CHEBI:30616"/>
    </ligand>
</feature>
<evidence type="ECO:0000256" key="4">
    <source>
        <dbReference type="ARBA" id="ARBA00022801"/>
    </source>
</evidence>
<evidence type="ECO:0000256" key="3">
    <source>
        <dbReference type="ARBA" id="ARBA00022763"/>
    </source>
</evidence>
<evidence type="ECO:0000256" key="1">
    <source>
        <dbReference type="ARBA" id="ARBA00022490"/>
    </source>
</evidence>
<dbReference type="AlphaFoldDB" id="A0A7V3ZV24"/>
<dbReference type="PANTHER" id="PTHR42848:SF1">
    <property type="entry name" value="HOLLIDAY JUNCTION BRANCH MIGRATION COMPLEX SUBUNIT RUVB"/>
    <property type="match status" value="1"/>
</dbReference>
<feature type="binding site" evidence="9">
    <location>
        <position position="68"/>
    </location>
    <ligand>
        <name>ATP</name>
        <dbReference type="ChEBI" id="CHEBI:30616"/>
    </ligand>
</feature>
<comment type="caution">
    <text evidence="11">The sequence shown here is derived from an EMBL/GenBank/DDBJ whole genome shotgun (WGS) entry which is preliminary data.</text>
</comment>
<feature type="region of interest" description="Large ATPase domain (RuvB-L)" evidence="9">
    <location>
        <begin position="2"/>
        <end position="182"/>
    </location>
</feature>
<comment type="caution">
    <text evidence="9">Lacks conserved residue(s) required for the propagation of feature annotation.</text>
</comment>
<feature type="binding site" evidence="9">
    <location>
        <position position="311"/>
    </location>
    <ligand>
        <name>DNA</name>
        <dbReference type="ChEBI" id="CHEBI:16991"/>
    </ligand>
</feature>
<dbReference type="GO" id="GO:0006281">
    <property type="term" value="P:DNA repair"/>
    <property type="evidence" value="ECO:0007669"/>
    <property type="project" value="UniProtKB-UniRule"/>
</dbReference>
<dbReference type="InterPro" id="IPR036390">
    <property type="entry name" value="WH_DNA-bd_sf"/>
</dbReference>
<evidence type="ECO:0000256" key="5">
    <source>
        <dbReference type="ARBA" id="ARBA00022840"/>
    </source>
</evidence>
<dbReference type="InterPro" id="IPR041445">
    <property type="entry name" value="AAA_lid_4"/>
</dbReference>
<keyword evidence="11" id="KW-0347">Helicase</keyword>
<feature type="binding site" evidence="9">
    <location>
        <position position="63"/>
    </location>
    <ligand>
        <name>ATP</name>
        <dbReference type="ChEBI" id="CHEBI:30616"/>
    </ligand>
</feature>
<keyword evidence="6 9" id="KW-0238">DNA-binding</keyword>
<dbReference type="Gene3D" id="1.10.8.60">
    <property type="match status" value="1"/>
</dbReference>
<dbReference type="EC" id="3.6.4.-" evidence="9"/>
<comment type="catalytic activity">
    <reaction evidence="9">
        <text>ATP + H2O = ADP + phosphate + H(+)</text>
        <dbReference type="Rhea" id="RHEA:13065"/>
        <dbReference type="ChEBI" id="CHEBI:15377"/>
        <dbReference type="ChEBI" id="CHEBI:15378"/>
        <dbReference type="ChEBI" id="CHEBI:30616"/>
        <dbReference type="ChEBI" id="CHEBI:43474"/>
        <dbReference type="ChEBI" id="CHEBI:456216"/>
    </reaction>
</comment>
<feature type="binding site" evidence="9">
    <location>
        <position position="67"/>
    </location>
    <ligand>
        <name>Mg(2+)</name>
        <dbReference type="ChEBI" id="CHEBI:18420"/>
    </ligand>
</feature>
<organism evidence="11">
    <name type="scientific">candidate division WOR-3 bacterium</name>
    <dbReference type="NCBI Taxonomy" id="2052148"/>
    <lineage>
        <taxon>Bacteria</taxon>
        <taxon>Bacteria division WOR-3</taxon>
    </lineage>
</organism>
<feature type="binding site" evidence="9">
    <location>
        <position position="67"/>
    </location>
    <ligand>
        <name>ATP</name>
        <dbReference type="ChEBI" id="CHEBI:30616"/>
    </ligand>
</feature>
<comment type="function">
    <text evidence="9">The RuvA-RuvB-RuvC complex processes Holliday junction (HJ) DNA during genetic recombination and DNA repair, while the RuvA-RuvB complex plays an important role in the rescue of blocked DNA replication forks via replication fork reversal (RFR). RuvA specifically binds to HJ cruciform DNA, conferring on it an open structure. The RuvB hexamer acts as an ATP-dependent pump, pulling dsDNA into and through the RuvAB complex. RuvB forms 2 homohexamers on either side of HJ DNA bound by 1 or 2 RuvA tetramers; 4 subunits per hexamer contact DNA at a time. Coordinated motions by a converter formed by DNA-disengaged RuvB subunits stimulates ATP hydrolysis and nucleotide exchange. Immobilization of the converter enables RuvB to convert the ATP-contained energy into a lever motion, pulling 2 nucleotides of DNA out of the RuvA tetramer per ATP hydrolyzed, thus driving DNA branch migration. The RuvB motors rotate together with the DNA substrate, which together with the progressing nucleotide cycle form the mechanistic basis for DNA recombination by continuous HJ branch migration. Branch migration allows RuvC to scan DNA until it finds its consensus sequence, where it cleaves and resolves cruciform DNA.</text>
</comment>
<feature type="binding site" evidence="9">
    <location>
        <position position="219"/>
    </location>
    <ligand>
        <name>ATP</name>
        <dbReference type="ChEBI" id="CHEBI:30616"/>
    </ligand>
</feature>
<dbReference type="NCBIfam" id="TIGR00635">
    <property type="entry name" value="ruvB"/>
    <property type="match status" value="1"/>
</dbReference>
<dbReference type="InterPro" id="IPR008823">
    <property type="entry name" value="RuvB_wg_C"/>
</dbReference>
<dbReference type="Pfam" id="PF05491">
    <property type="entry name" value="WHD_RuvB"/>
    <property type="match status" value="1"/>
</dbReference>
<feature type="region of interest" description="Head domain (RuvB-H)" evidence="9">
    <location>
        <begin position="256"/>
        <end position="339"/>
    </location>
</feature>
<dbReference type="CDD" id="cd00009">
    <property type="entry name" value="AAA"/>
    <property type="match status" value="1"/>
</dbReference>
<keyword evidence="7 9" id="KW-0233">DNA recombination</keyword>
<dbReference type="GO" id="GO:0000400">
    <property type="term" value="F:four-way junction DNA binding"/>
    <property type="evidence" value="ECO:0007669"/>
    <property type="project" value="UniProtKB-UniRule"/>
</dbReference>
<dbReference type="InterPro" id="IPR036388">
    <property type="entry name" value="WH-like_DNA-bd_sf"/>
</dbReference>
<comment type="similarity">
    <text evidence="9">Belongs to the RuvB family.</text>
</comment>